<reference evidence="3 4" key="1">
    <citation type="submission" date="2014-05" db="EMBL/GenBank/DDBJ databases">
        <title>ATOL: Assembling a taxonomically balanced genome-scale reconstruction of the evolutionary history of the Enterobacteriaceae.</title>
        <authorList>
            <person name="Plunkett G.III."/>
            <person name="Neeno-Eckwall E.C."/>
            <person name="Glasner J.D."/>
            <person name="Perna N.T."/>
        </authorList>
    </citation>
    <scope>NUCLEOTIDE SEQUENCE [LARGE SCALE GENOMIC DNA]</scope>
    <source>
        <strain evidence="3 4">ATCC 33852</strain>
    </source>
</reference>
<evidence type="ECO:0000313" key="4">
    <source>
        <dbReference type="Proteomes" id="UP000028640"/>
    </source>
</evidence>
<feature type="coiled-coil region" evidence="1">
    <location>
        <begin position="64"/>
        <end position="91"/>
    </location>
</feature>
<dbReference type="PANTHER" id="PTHR40278:SF1">
    <property type="entry name" value="DNA UTILIZATION PROTEIN HOFN"/>
    <property type="match status" value="1"/>
</dbReference>
<keyword evidence="1" id="KW-0175">Coiled coil</keyword>
<dbReference type="GeneID" id="78382041"/>
<dbReference type="Pfam" id="PF05137">
    <property type="entry name" value="PilN"/>
    <property type="match status" value="1"/>
</dbReference>
<accession>A0A085G565</accession>
<dbReference type="RefSeq" id="WP_034793830.1">
    <property type="nucleotide sequence ID" value="NZ_JMPJ01000066.1"/>
</dbReference>
<dbReference type="EMBL" id="JMPJ01000066">
    <property type="protein sequence ID" value="KFC78860.1"/>
    <property type="molecule type" value="Genomic_DNA"/>
</dbReference>
<protein>
    <submittedName>
        <fullName evidence="3">PilN family type IV pilus biogenesis protein</fullName>
    </submittedName>
</protein>
<dbReference type="AlphaFoldDB" id="A0A085G565"/>
<comment type="caution">
    <text evidence="3">The sequence shown here is derived from an EMBL/GenBank/DDBJ whole genome shotgun (WGS) entry which is preliminary data.</text>
</comment>
<dbReference type="PANTHER" id="PTHR40278">
    <property type="entry name" value="DNA UTILIZATION PROTEIN HOFN"/>
    <property type="match status" value="1"/>
</dbReference>
<keyword evidence="2" id="KW-0472">Membrane</keyword>
<dbReference type="OrthoDB" id="6455710at2"/>
<evidence type="ECO:0000313" key="3">
    <source>
        <dbReference type="EMBL" id="KFC78860.1"/>
    </source>
</evidence>
<feature type="transmembrane region" description="Helical" evidence="2">
    <location>
        <begin position="20"/>
        <end position="42"/>
    </location>
</feature>
<organism evidence="3 4">
    <name type="scientific">Ewingella americana (strain ATCC 33852 / DSM 4580 / CCUG 14506 / JCM 5911 / LMG 7869 / NCTC 12157 / CDC 1468-78)</name>
    <dbReference type="NCBI Taxonomy" id="910964"/>
    <lineage>
        <taxon>Bacteria</taxon>
        <taxon>Pseudomonadati</taxon>
        <taxon>Pseudomonadota</taxon>
        <taxon>Gammaproteobacteria</taxon>
        <taxon>Enterobacterales</taxon>
        <taxon>Yersiniaceae</taxon>
        <taxon>Ewingella</taxon>
    </lineage>
</organism>
<dbReference type="InterPro" id="IPR052534">
    <property type="entry name" value="Extracell_DNA_Util/SecSys_Comp"/>
</dbReference>
<sequence length="181" mass="21062">MLQVNLLPWRAQQRQQRKRLWLCLTALPLMLILLAALAWWWLIQRDVAEQTRAAQHWAEWQTRLEAQLKKVDQARQQLASLQLAASQRQQRYEQSGAYLQLLGLLSQKIPDGLWLTQLTEGASGVLRLQGESTVYHAVMAFSQALQQELLLAEVRLLDIQRQPNHNLHFLMQLRLAVSQRD</sequence>
<evidence type="ECO:0000256" key="2">
    <source>
        <dbReference type="SAM" id="Phobius"/>
    </source>
</evidence>
<keyword evidence="4" id="KW-1185">Reference proteome</keyword>
<evidence type="ECO:0000256" key="1">
    <source>
        <dbReference type="SAM" id="Coils"/>
    </source>
</evidence>
<proteinExistence type="predicted"/>
<dbReference type="InterPro" id="IPR007813">
    <property type="entry name" value="PilN"/>
</dbReference>
<keyword evidence="2" id="KW-1133">Transmembrane helix</keyword>
<dbReference type="Proteomes" id="UP000028640">
    <property type="component" value="Unassembled WGS sequence"/>
</dbReference>
<name>A0A085G565_EWIA3</name>
<dbReference type="STRING" id="910964.GEAM_3423"/>
<keyword evidence="2" id="KW-0812">Transmembrane</keyword>
<gene>
    <name evidence="3" type="ORF">GEAM_3423</name>
</gene>
<dbReference type="eggNOG" id="COG3166">
    <property type="taxonomic scope" value="Bacteria"/>
</dbReference>